<gene>
    <name evidence="1" type="ORF">SAMN02745124_00873</name>
</gene>
<name>A0A1M5TRJ9_9BACT</name>
<reference evidence="1 2" key="1">
    <citation type="submission" date="2016-11" db="EMBL/GenBank/DDBJ databases">
        <authorList>
            <person name="Jaros S."/>
            <person name="Januszkiewicz K."/>
            <person name="Wedrychowicz H."/>
        </authorList>
    </citation>
    <scope>NUCLEOTIDE SEQUENCE [LARGE SCALE GENOMIC DNA]</scope>
    <source>
        <strain evidence="1 2">DSM 9705</strain>
    </source>
</reference>
<organism evidence="1 2">
    <name type="scientific">Desulfofustis glycolicus DSM 9705</name>
    <dbReference type="NCBI Taxonomy" id="1121409"/>
    <lineage>
        <taxon>Bacteria</taxon>
        <taxon>Pseudomonadati</taxon>
        <taxon>Thermodesulfobacteriota</taxon>
        <taxon>Desulfobulbia</taxon>
        <taxon>Desulfobulbales</taxon>
        <taxon>Desulfocapsaceae</taxon>
        <taxon>Desulfofustis</taxon>
    </lineage>
</organism>
<evidence type="ECO:0000313" key="1">
    <source>
        <dbReference type="EMBL" id="SHH53354.1"/>
    </source>
</evidence>
<protein>
    <submittedName>
        <fullName evidence="1">Uncharacterized protein</fullName>
    </submittedName>
</protein>
<keyword evidence="2" id="KW-1185">Reference proteome</keyword>
<dbReference type="AlphaFoldDB" id="A0A1M5TRJ9"/>
<dbReference type="Proteomes" id="UP000184139">
    <property type="component" value="Unassembled WGS sequence"/>
</dbReference>
<proteinExistence type="predicted"/>
<dbReference type="STRING" id="1121409.SAMN02745124_00873"/>
<dbReference type="EMBL" id="FQXS01000003">
    <property type="protein sequence ID" value="SHH53354.1"/>
    <property type="molecule type" value="Genomic_DNA"/>
</dbReference>
<evidence type="ECO:0000313" key="2">
    <source>
        <dbReference type="Proteomes" id="UP000184139"/>
    </source>
</evidence>
<sequence length="152" mass="17514">MSDRRLLGREARHISGAVAFAFVLGCLLAVSSWPVGASAESRQQCAALTGEWINELDRDDRVLLVRRTRDQCLGAARWMRQQTMAGSERVKRQVCQDLVLIWAFKECEYRRDYIDRLAYAPCMAWSREMHRRCLADDLAWFEAAADGDTRDR</sequence>
<dbReference type="PROSITE" id="PS51257">
    <property type="entry name" value="PROKAR_LIPOPROTEIN"/>
    <property type="match status" value="1"/>
</dbReference>
<accession>A0A1M5TRJ9</accession>